<dbReference type="RefSeq" id="XP_019633661.1">
    <property type="nucleotide sequence ID" value="XM_019778102.1"/>
</dbReference>
<sequence length="285" mass="30712">MCGGLYHKPADCSIVRIDSGHSYKMKKFIIFFALVACARADFWSDLWDGVQTTLLDPIIDTAQQTAQTLIDTYVPVLGQAAQQLVGEAIQGAGESLTDLVSGKKRQVELQTEIGQIFHDGIMGLFEGAAQTIQSLQNTLTQTMQGLFSSDPVPATRVGVASINKKSKVMMKKRAQMMKVQLSKSLSKMARARGFFDDLTAAAGQLFAPVVDAATQSFNQLVDAATAVGAQLVDHATNFVNNVSTTFQETVDQLSGVAQPYIDDANTIIDSVTNTFQENFGAETTA</sequence>
<reference evidence="2" key="1">
    <citation type="submission" date="2025-08" db="UniProtKB">
        <authorList>
            <consortium name="RefSeq"/>
        </authorList>
    </citation>
    <scope>IDENTIFICATION</scope>
    <source>
        <tissue evidence="2">Gonad</tissue>
    </source>
</reference>
<dbReference type="GeneID" id="109477063"/>
<dbReference type="AlphaFoldDB" id="A0A6P4ZVL1"/>
<dbReference type="Proteomes" id="UP000515135">
    <property type="component" value="Unplaced"/>
</dbReference>
<evidence type="ECO:0000313" key="2">
    <source>
        <dbReference type="RefSeq" id="XP_019633661.1"/>
    </source>
</evidence>
<accession>A0A6P4ZVL1</accession>
<organism evidence="1 2">
    <name type="scientific">Branchiostoma belcheri</name>
    <name type="common">Amphioxus</name>
    <dbReference type="NCBI Taxonomy" id="7741"/>
    <lineage>
        <taxon>Eukaryota</taxon>
        <taxon>Metazoa</taxon>
        <taxon>Chordata</taxon>
        <taxon>Cephalochordata</taxon>
        <taxon>Leptocardii</taxon>
        <taxon>Amphioxiformes</taxon>
        <taxon>Branchiostomatidae</taxon>
        <taxon>Branchiostoma</taxon>
    </lineage>
</organism>
<gene>
    <name evidence="2" type="primary">LOC109477063</name>
</gene>
<evidence type="ECO:0000313" key="1">
    <source>
        <dbReference type="Proteomes" id="UP000515135"/>
    </source>
</evidence>
<keyword evidence="1" id="KW-1185">Reference proteome</keyword>
<dbReference type="KEGG" id="bbel:109477063"/>
<protein>
    <submittedName>
        <fullName evidence="2">Uncharacterized protein LOC109477063</fullName>
    </submittedName>
</protein>
<name>A0A6P4ZVL1_BRABE</name>
<dbReference type="OrthoDB" id="9993628at2759"/>
<proteinExistence type="predicted"/>